<proteinExistence type="predicted"/>
<sequence length="329" mass="39231">MDREAVSSTEFLIDFMHKRCRLKHQPSKLLLADLHQWICTNFHLDRDQYFLEIFDQRYELYIILDQFYLGEIQTNPRFKNIQSHQLRIRLINNKRPRTHLHRSFVSSEVTNEVPESNRSVSNHIVVWLDAYIAYPENNRQLKEYFSIITSTNQATRTLWEELGINNLIAIRIDSCVNFIENFSQSNTKIFLITTGLLGRKLVPRIYKNQHIHSIYVFTCCLAYQIDWVIDFLDKIIVFDHEFDLLSRITRDIASYYIQRASELIEDCEKSLNYLSWSKKLFDKADLVDKFDQSVTKLKQVDKYMYRIEQCIDDRQRVLGEIKCSVECDG</sequence>
<keyword evidence="2" id="KW-1185">Reference proteome</keyword>
<evidence type="ECO:0000313" key="2">
    <source>
        <dbReference type="Proteomes" id="UP000663828"/>
    </source>
</evidence>
<dbReference type="EMBL" id="CAJNOR010002796">
    <property type="protein sequence ID" value="CAF1341968.1"/>
    <property type="molecule type" value="Genomic_DNA"/>
</dbReference>
<gene>
    <name evidence="1" type="ORF">XAT740_LOCUS31005</name>
</gene>
<evidence type="ECO:0000313" key="1">
    <source>
        <dbReference type="EMBL" id="CAF1341968.1"/>
    </source>
</evidence>
<protein>
    <submittedName>
        <fullName evidence="1">Uncharacterized protein</fullName>
    </submittedName>
</protein>
<dbReference type="Proteomes" id="UP000663828">
    <property type="component" value="Unassembled WGS sequence"/>
</dbReference>
<accession>A0A815GQJ5</accession>
<organism evidence="1 2">
    <name type="scientific">Adineta ricciae</name>
    <name type="common">Rotifer</name>
    <dbReference type="NCBI Taxonomy" id="249248"/>
    <lineage>
        <taxon>Eukaryota</taxon>
        <taxon>Metazoa</taxon>
        <taxon>Spiralia</taxon>
        <taxon>Gnathifera</taxon>
        <taxon>Rotifera</taxon>
        <taxon>Eurotatoria</taxon>
        <taxon>Bdelloidea</taxon>
        <taxon>Adinetida</taxon>
        <taxon>Adinetidae</taxon>
        <taxon>Adineta</taxon>
    </lineage>
</organism>
<name>A0A815GQJ5_ADIRI</name>
<comment type="caution">
    <text evidence="1">The sequence shown here is derived from an EMBL/GenBank/DDBJ whole genome shotgun (WGS) entry which is preliminary data.</text>
</comment>
<reference evidence="1" key="1">
    <citation type="submission" date="2021-02" db="EMBL/GenBank/DDBJ databases">
        <authorList>
            <person name="Nowell W R."/>
        </authorList>
    </citation>
    <scope>NUCLEOTIDE SEQUENCE</scope>
</reference>
<dbReference type="AlphaFoldDB" id="A0A815GQJ5"/>